<feature type="region of interest" description="Disordered" evidence="1">
    <location>
        <begin position="30"/>
        <end position="52"/>
    </location>
</feature>
<feature type="domain" description="FMN-binding" evidence="3">
    <location>
        <begin position="57"/>
        <end position="136"/>
    </location>
</feature>
<keyword evidence="2" id="KW-0732">Signal</keyword>
<accession>A0A6L7EYL0</accession>
<evidence type="ECO:0000256" key="2">
    <source>
        <dbReference type="SAM" id="SignalP"/>
    </source>
</evidence>
<evidence type="ECO:0000313" key="4">
    <source>
        <dbReference type="EMBL" id="MXG89289.1"/>
    </source>
</evidence>
<dbReference type="GO" id="GO:0010181">
    <property type="term" value="F:FMN binding"/>
    <property type="evidence" value="ECO:0007669"/>
    <property type="project" value="InterPro"/>
</dbReference>
<evidence type="ECO:0000313" key="5">
    <source>
        <dbReference type="Proteomes" id="UP000473325"/>
    </source>
</evidence>
<evidence type="ECO:0000256" key="1">
    <source>
        <dbReference type="SAM" id="MobiDB-lite"/>
    </source>
</evidence>
<dbReference type="Pfam" id="PF04205">
    <property type="entry name" value="FMN_bind"/>
    <property type="match status" value="1"/>
</dbReference>
<dbReference type="GO" id="GO:0016020">
    <property type="term" value="C:membrane"/>
    <property type="evidence" value="ECO:0007669"/>
    <property type="project" value="InterPro"/>
</dbReference>
<feature type="signal peptide" evidence="2">
    <location>
        <begin position="1"/>
        <end position="31"/>
    </location>
</feature>
<dbReference type="Gene3D" id="3.90.1010.20">
    <property type="match status" value="1"/>
</dbReference>
<gene>
    <name evidence="4" type="ORF">GRQ65_06975</name>
</gene>
<comment type="caution">
    <text evidence="4">The sequence shown here is derived from an EMBL/GenBank/DDBJ whole genome shotgun (WGS) entry which is preliminary data.</text>
</comment>
<keyword evidence="5" id="KW-1185">Reference proteome</keyword>
<dbReference type="Proteomes" id="UP000473325">
    <property type="component" value="Unassembled WGS sequence"/>
</dbReference>
<sequence length="138" mass="14305">MKRIVLSLLSTLSAVVLLFGYRTSTSGPDLAATTGSSTTQTLVRSGGTTTTGDVAQTRWGPVQVQISTDADGTITDVQVVQYPDGNHEDQEINAYALPVLVDATLAAQSADIDMVSGATITSEGYVQSLQSALDQAPA</sequence>
<reference evidence="4 5" key="1">
    <citation type="submission" date="2019-12" db="EMBL/GenBank/DDBJ databases">
        <authorList>
            <person name="Kun Z."/>
        </authorList>
    </citation>
    <scope>NUCLEOTIDE SEQUENCE [LARGE SCALE GENOMIC DNA]</scope>
    <source>
        <strain evidence="4 5">YIM 123512</strain>
    </source>
</reference>
<dbReference type="SMART" id="SM00900">
    <property type="entry name" value="FMN_bind"/>
    <property type="match status" value="1"/>
</dbReference>
<dbReference type="InterPro" id="IPR007329">
    <property type="entry name" value="FMN-bd"/>
</dbReference>
<dbReference type="RefSeq" id="WP_160876507.1">
    <property type="nucleotide sequence ID" value="NZ_WUEK01000003.1"/>
</dbReference>
<organism evidence="4 5">
    <name type="scientific">Nocardioides flavescens</name>
    <dbReference type="NCBI Taxonomy" id="2691959"/>
    <lineage>
        <taxon>Bacteria</taxon>
        <taxon>Bacillati</taxon>
        <taxon>Actinomycetota</taxon>
        <taxon>Actinomycetes</taxon>
        <taxon>Propionibacteriales</taxon>
        <taxon>Nocardioidaceae</taxon>
        <taxon>Nocardioides</taxon>
    </lineage>
</organism>
<proteinExistence type="predicted"/>
<dbReference type="EMBL" id="WUEK01000003">
    <property type="protein sequence ID" value="MXG89289.1"/>
    <property type="molecule type" value="Genomic_DNA"/>
</dbReference>
<protein>
    <submittedName>
        <fullName evidence="4">FMN-binding protein</fullName>
    </submittedName>
</protein>
<evidence type="ECO:0000259" key="3">
    <source>
        <dbReference type="SMART" id="SM00900"/>
    </source>
</evidence>
<feature type="chain" id="PRO_5026885473" evidence="2">
    <location>
        <begin position="32"/>
        <end position="138"/>
    </location>
</feature>
<dbReference type="AlphaFoldDB" id="A0A6L7EYL0"/>
<name>A0A6L7EYL0_9ACTN</name>